<evidence type="ECO:0000313" key="7">
    <source>
        <dbReference type="Proteomes" id="UP001158576"/>
    </source>
</evidence>
<feature type="compositionally biased region" description="Acidic residues" evidence="4">
    <location>
        <begin position="8"/>
        <end position="23"/>
    </location>
</feature>
<feature type="region of interest" description="Disordered" evidence="4">
    <location>
        <begin position="1"/>
        <end position="27"/>
    </location>
</feature>
<comment type="subcellular location">
    <subcellularLocation>
        <location evidence="1">Nucleus</location>
    </subcellularLocation>
</comment>
<dbReference type="InterPro" id="IPR036824">
    <property type="entry name" value="Nucleoplasmin_core_dom_sf"/>
</dbReference>
<evidence type="ECO:0000259" key="5">
    <source>
        <dbReference type="Pfam" id="PF03066"/>
    </source>
</evidence>
<feature type="domain" description="Nucleoplasmin core" evidence="5">
    <location>
        <begin position="39"/>
        <end position="134"/>
    </location>
</feature>
<evidence type="ECO:0000256" key="3">
    <source>
        <dbReference type="ARBA" id="ARBA00023242"/>
    </source>
</evidence>
<keyword evidence="3" id="KW-0539">Nucleus</keyword>
<organism evidence="6 7">
    <name type="scientific">Oikopleura dioica</name>
    <name type="common">Tunicate</name>
    <dbReference type="NCBI Taxonomy" id="34765"/>
    <lineage>
        <taxon>Eukaryota</taxon>
        <taxon>Metazoa</taxon>
        <taxon>Chordata</taxon>
        <taxon>Tunicata</taxon>
        <taxon>Appendicularia</taxon>
        <taxon>Copelata</taxon>
        <taxon>Oikopleuridae</taxon>
        <taxon>Oikopleura</taxon>
    </lineage>
</organism>
<feature type="compositionally biased region" description="Basic and acidic residues" evidence="4">
    <location>
        <begin position="188"/>
        <end position="202"/>
    </location>
</feature>
<feature type="compositionally biased region" description="Acidic residues" evidence="4">
    <location>
        <begin position="161"/>
        <end position="170"/>
    </location>
</feature>
<proteinExistence type="inferred from homology"/>
<gene>
    <name evidence="6" type="ORF">OKIOD_LOCUS17216</name>
</gene>
<comment type="caution">
    <text evidence="6">The sequence shown here is derived from an EMBL/GenBank/DDBJ whole genome shotgun (WGS) entry which is preliminary data.</text>
</comment>
<dbReference type="InterPro" id="IPR004301">
    <property type="entry name" value="Nucleoplasmin"/>
</dbReference>
<dbReference type="Gene3D" id="1.10.10.2100">
    <property type="match status" value="1"/>
</dbReference>
<keyword evidence="7" id="KW-1185">Reference proteome</keyword>
<feature type="region of interest" description="Disordered" evidence="4">
    <location>
        <begin position="130"/>
        <end position="220"/>
    </location>
</feature>
<feature type="compositionally biased region" description="Acidic residues" evidence="4">
    <location>
        <begin position="136"/>
        <end position="153"/>
    </location>
</feature>
<sequence length="271" mass="30249">MPSKVPAEEPEIDMDESEFDMDDSAMMGAPVPERKEYLWATNLEGPAPYKFEGGDNEDEQVIFKSCALGPGAKGKHVIELSAVDANSEKATVILGILTDANPYLRLPDISVEPPLLLKLSEGKGPVNIGANHLVNEEMDDEDDESDMDEEEMEAELRTAEDVESEEEEEEPVKPEPVKAASPKKAAAKKVEPKAATKRKASEVEEEADNKKAKKAPKEYSTVEELKKAIQANPGGKPKKEEKFKNWLRNTMKCQKEEWFSDVFKWWQAQAK</sequence>
<dbReference type="SUPFAM" id="SSF69203">
    <property type="entry name" value="Nucleoplasmin-like core domain"/>
    <property type="match status" value="1"/>
</dbReference>
<reference evidence="6 7" key="1">
    <citation type="submission" date="2021-04" db="EMBL/GenBank/DDBJ databases">
        <authorList>
            <person name="Bliznina A."/>
        </authorList>
    </citation>
    <scope>NUCLEOTIDE SEQUENCE [LARGE SCALE GENOMIC DNA]</scope>
</reference>
<dbReference type="Proteomes" id="UP001158576">
    <property type="component" value="Unassembled WGS sequence"/>
</dbReference>
<evidence type="ECO:0000256" key="1">
    <source>
        <dbReference type="ARBA" id="ARBA00004123"/>
    </source>
</evidence>
<comment type="similarity">
    <text evidence="2">Belongs to the nucleoplasmin family.</text>
</comment>
<protein>
    <submittedName>
        <fullName evidence="6">Oidioi.mRNA.OKI2018_I69.chrUn_2.g17213.t1.c ds</fullName>
    </submittedName>
</protein>
<dbReference type="PANTHER" id="PTHR22747:SF18">
    <property type="entry name" value="GEO09167P1-RELATED"/>
    <property type="match status" value="1"/>
</dbReference>
<dbReference type="Gene3D" id="2.60.120.340">
    <property type="entry name" value="Nucleoplasmin core domain"/>
    <property type="match status" value="1"/>
</dbReference>
<dbReference type="EMBL" id="CAJRAX010000006">
    <property type="protein sequence ID" value="CAG5114396.1"/>
    <property type="molecule type" value="Genomic_DNA"/>
</dbReference>
<evidence type="ECO:0000256" key="4">
    <source>
        <dbReference type="SAM" id="MobiDB-lite"/>
    </source>
</evidence>
<evidence type="ECO:0000256" key="2">
    <source>
        <dbReference type="ARBA" id="ARBA00010744"/>
    </source>
</evidence>
<dbReference type="Pfam" id="PF03066">
    <property type="entry name" value="Nucleoplasmin"/>
    <property type="match status" value="1"/>
</dbReference>
<evidence type="ECO:0000313" key="6">
    <source>
        <dbReference type="EMBL" id="CAG5114396.1"/>
    </source>
</evidence>
<accession>A0ABN7TFE8</accession>
<name>A0ABN7TFE8_OIKDI</name>
<dbReference type="InterPro" id="IPR024057">
    <property type="entry name" value="Nucleoplasmin_core_dom"/>
</dbReference>
<dbReference type="PANTHER" id="PTHR22747">
    <property type="entry name" value="NUCLEOPLASMIN"/>
    <property type="match status" value="1"/>
</dbReference>